<comment type="caution">
    <text evidence="6">The sequence shown here is derived from an EMBL/GenBank/DDBJ whole genome shotgun (WGS) entry which is preliminary data.</text>
</comment>
<name>A0A933SI19_UNCEI</name>
<keyword evidence="3" id="KW-0732">Signal</keyword>
<organism evidence="6 7">
    <name type="scientific">Eiseniibacteriota bacterium</name>
    <dbReference type="NCBI Taxonomy" id="2212470"/>
    <lineage>
        <taxon>Bacteria</taxon>
        <taxon>Candidatus Eiseniibacteriota</taxon>
    </lineage>
</organism>
<evidence type="ECO:0000256" key="2">
    <source>
        <dbReference type="SAM" id="MobiDB-lite"/>
    </source>
</evidence>
<feature type="signal peptide" evidence="3">
    <location>
        <begin position="1"/>
        <end position="21"/>
    </location>
</feature>
<dbReference type="Proteomes" id="UP000696931">
    <property type="component" value="Unassembled WGS sequence"/>
</dbReference>
<gene>
    <name evidence="6" type="ORF">HZA61_12445</name>
</gene>
<feature type="chain" id="PRO_5037863520" evidence="3">
    <location>
        <begin position="22"/>
        <end position="456"/>
    </location>
</feature>
<dbReference type="InterPro" id="IPR007863">
    <property type="entry name" value="Peptidase_M16_C"/>
</dbReference>
<dbReference type="AlphaFoldDB" id="A0A933SI19"/>
<evidence type="ECO:0000256" key="1">
    <source>
        <dbReference type="ARBA" id="ARBA00007261"/>
    </source>
</evidence>
<evidence type="ECO:0000313" key="6">
    <source>
        <dbReference type="EMBL" id="MBI5170289.1"/>
    </source>
</evidence>
<dbReference type="InterPro" id="IPR011249">
    <property type="entry name" value="Metalloenz_LuxS/M16"/>
</dbReference>
<comment type="similarity">
    <text evidence="1">Belongs to the peptidase M16 family.</text>
</comment>
<dbReference type="InterPro" id="IPR050361">
    <property type="entry name" value="MPP/UQCRC_Complex"/>
</dbReference>
<dbReference type="Gene3D" id="3.30.830.10">
    <property type="entry name" value="Metalloenzyme, LuxS/M16 peptidase-like"/>
    <property type="match status" value="2"/>
</dbReference>
<feature type="domain" description="Peptidase M16 N-terminal" evidence="4">
    <location>
        <begin position="52"/>
        <end position="190"/>
    </location>
</feature>
<evidence type="ECO:0000259" key="4">
    <source>
        <dbReference type="Pfam" id="PF00675"/>
    </source>
</evidence>
<dbReference type="SUPFAM" id="SSF63411">
    <property type="entry name" value="LuxS/MPP-like metallohydrolase"/>
    <property type="match status" value="2"/>
</dbReference>
<accession>A0A933SI19</accession>
<reference evidence="6" key="1">
    <citation type="submission" date="2020-07" db="EMBL/GenBank/DDBJ databases">
        <title>Huge and variable diversity of episymbiotic CPR bacteria and DPANN archaea in groundwater ecosystems.</title>
        <authorList>
            <person name="He C.Y."/>
            <person name="Keren R."/>
            <person name="Whittaker M."/>
            <person name="Farag I.F."/>
            <person name="Doudna J."/>
            <person name="Cate J.H.D."/>
            <person name="Banfield J.F."/>
        </authorList>
    </citation>
    <scope>NUCLEOTIDE SEQUENCE</scope>
    <source>
        <strain evidence="6">NC_groundwater_1813_Pr3_B-0.1um_71_17</strain>
    </source>
</reference>
<dbReference type="EMBL" id="JACRIW010000090">
    <property type="protein sequence ID" value="MBI5170289.1"/>
    <property type="molecule type" value="Genomic_DNA"/>
</dbReference>
<protein>
    <submittedName>
        <fullName evidence="6">Insulinase family protein</fullName>
    </submittedName>
</protein>
<evidence type="ECO:0000259" key="5">
    <source>
        <dbReference type="Pfam" id="PF05193"/>
    </source>
</evidence>
<dbReference type="PANTHER" id="PTHR11851">
    <property type="entry name" value="METALLOPROTEASE"/>
    <property type="match status" value="1"/>
</dbReference>
<dbReference type="InterPro" id="IPR011765">
    <property type="entry name" value="Pept_M16_N"/>
</dbReference>
<feature type="domain" description="Peptidase M16 C-terminal" evidence="5">
    <location>
        <begin position="204"/>
        <end position="381"/>
    </location>
</feature>
<evidence type="ECO:0000256" key="3">
    <source>
        <dbReference type="SAM" id="SignalP"/>
    </source>
</evidence>
<dbReference type="Pfam" id="PF00675">
    <property type="entry name" value="Peptidase_M16"/>
    <property type="match status" value="1"/>
</dbReference>
<dbReference type="GO" id="GO:0046872">
    <property type="term" value="F:metal ion binding"/>
    <property type="evidence" value="ECO:0007669"/>
    <property type="project" value="InterPro"/>
</dbReference>
<sequence length="456" mass="51268">MLRRLCLAAALLALASASAFAAAPKPAARSAALSPERFRVERDSLPNGLQILLHEDHSVPAVCFFQWFRVGSRNERQGITGLSHFFEHMMFNGSANVPPKQYDVQLESQGAYSNAFTSYDQTAYYEEGGTASLETMMRLDADRMRSLSLLPDLLKSEVEVVREERRFRTDNSVPGMLDEALYSAAFVASPYHWPVVGWMKDLERITRDEMVEYFRTYYAPNNCTIIVSGDFDPAWVKAKLREYFGDIPRQAPPPRPVNAEPEQRGERRVSVHYPSETVTFVAGYKAPAVSDPDHYALEILASVLGGGESSRLHRALVYEQQIALSADAGFRAQLEPGLFEFWVEMKPGASGADGEKALYAELDRLVKDGPTERELQKARNQVESRFVYTLETNRGAAQMLGRYEQNHGDYRALFDAVDRYRAVTAADVQRVAKQVFDARRRTVATLVPENETEAAR</sequence>
<evidence type="ECO:0000313" key="7">
    <source>
        <dbReference type="Proteomes" id="UP000696931"/>
    </source>
</evidence>
<feature type="region of interest" description="Disordered" evidence="2">
    <location>
        <begin position="249"/>
        <end position="269"/>
    </location>
</feature>
<dbReference type="Pfam" id="PF05193">
    <property type="entry name" value="Peptidase_M16_C"/>
    <property type="match status" value="1"/>
</dbReference>
<proteinExistence type="inferred from homology"/>
<dbReference type="PANTHER" id="PTHR11851:SF49">
    <property type="entry name" value="MITOCHONDRIAL-PROCESSING PEPTIDASE SUBUNIT ALPHA"/>
    <property type="match status" value="1"/>
</dbReference>